<proteinExistence type="predicted"/>
<reference evidence="2" key="1">
    <citation type="submission" date="2019-02" db="EMBL/GenBank/DDBJ databases">
        <authorList>
            <person name="Gruber-Vodicka R. H."/>
            <person name="Seah K. B. B."/>
        </authorList>
    </citation>
    <scope>NUCLEOTIDE SEQUENCE</scope>
    <source>
        <strain evidence="2">BECK_DK161</strain>
        <strain evidence="1">BECK_DK47</strain>
    </source>
</reference>
<name>A0A450TCM8_9GAMM</name>
<dbReference type="EMBL" id="CAADEY010000120">
    <property type="protein sequence ID" value="VFJ64671.1"/>
    <property type="molecule type" value="Genomic_DNA"/>
</dbReference>
<accession>A0A450TCM8</accession>
<evidence type="ECO:0000313" key="2">
    <source>
        <dbReference type="EMBL" id="VFJ64671.1"/>
    </source>
</evidence>
<gene>
    <name evidence="1" type="ORF">BECKDK2373B_GA0170837_11077</name>
    <name evidence="2" type="ORF">BECKDK2373C_GA0170839_11206</name>
</gene>
<sequence length="105" mass="11995">MERKKPTSVKEFIDLVDEALFEIDELQASMSYDDEDITDDFSSFVQPLRSSVQNLRQQLASGAHEFTDQDLGFMTVVATVPSHLLPFCDLLSFLNRIHREGLEKT</sequence>
<dbReference type="AlphaFoldDB" id="A0A450TCM8"/>
<evidence type="ECO:0000313" key="1">
    <source>
        <dbReference type="EMBL" id="VFJ62119.1"/>
    </source>
</evidence>
<dbReference type="EMBL" id="CAADEX010000107">
    <property type="protein sequence ID" value="VFJ62119.1"/>
    <property type="molecule type" value="Genomic_DNA"/>
</dbReference>
<protein>
    <submittedName>
        <fullName evidence="2">Uncharacterized protein</fullName>
    </submittedName>
</protein>
<organism evidence="2">
    <name type="scientific">Candidatus Kentrum sp. DK</name>
    <dbReference type="NCBI Taxonomy" id="2126562"/>
    <lineage>
        <taxon>Bacteria</taxon>
        <taxon>Pseudomonadati</taxon>
        <taxon>Pseudomonadota</taxon>
        <taxon>Gammaproteobacteria</taxon>
        <taxon>Candidatus Kentrum</taxon>
    </lineage>
</organism>